<feature type="region of interest" description="Disordered" evidence="1">
    <location>
        <begin position="28"/>
        <end position="52"/>
    </location>
</feature>
<accession>A0A1J8QS52</accession>
<name>A0A1J8QS52_9AGAM</name>
<evidence type="ECO:0000313" key="3">
    <source>
        <dbReference type="Proteomes" id="UP000183567"/>
    </source>
</evidence>
<sequence>MPDTLLSTPSISTTSSTAPVIESKVPTNCMSTPYITAPVEPKAPTTRPKPGP</sequence>
<dbReference type="AlphaFoldDB" id="A0A1J8QS52"/>
<protein>
    <submittedName>
        <fullName evidence="2">Uncharacterized protein</fullName>
    </submittedName>
</protein>
<dbReference type="Proteomes" id="UP000183567">
    <property type="component" value="Unassembled WGS sequence"/>
</dbReference>
<dbReference type="EMBL" id="LVVM01004747">
    <property type="protein sequence ID" value="OJA12242.1"/>
    <property type="molecule type" value="Genomic_DNA"/>
</dbReference>
<evidence type="ECO:0000256" key="1">
    <source>
        <dbReference type="SAM" id="MobiDB-lite"/>
    </source>
</evidence>
<evidence type="ECO:0000313" key="2">
    <source>
        <dbReference type="EMBL" id="OJA12242.1"/>
    </source>
</evidence>
<comment type="caution">
    <text evidence="2">The sequence shown here is derived from an EMBL/GenBank/DDBJ whole genome shotgun (WGS) entry which is preliminary data.</text>
</comment>
<organism evidence="2 3">
    <name type="scientific">Rhizopogon vesiculosus</name>
    <dbReference type="NCBI Taxonomy" id="180088"/>
    <lineage>
        <taxon>Eukaryota</taxon>
        <taxon>Fungi</taxon>
        <taxon>Dikarya</taxon>
        <taxon>Basidiomycota</taxon>
        <taxon>Agaricomycotina</taxon>
        <taxon>Agaricomycetes</taxon>
        <taxon>Agaricomycetidae</taxon>
        <taxon>Boletales</taxon>
        <taxon>Suillineae</taxon>
        <taxon>Rhizopogonaceae</taxon>
        <taxon>Rhizopogon</taxon>
    </lineage>
</organism>
<reference evidence="2 3" key="1">
    <citation type="submission" date="2016-03" db="EMBL/GenBank/DDBJ databases">
        <title>Comparative genomics of the ectomycorrhizal sister species Rhizopogon vinicolor and Rhizopogon vesiculosus (Basidiomycota: Boletales) reveals a divergence of the mating type B locus.</title>
        <authorList>
            <person name="Mujic A.B."/>
            <person name="Kuo A."/>
            <person name="Tritt A."/>
            <person name="Lipzen A."/>
            <person name="Chen C."/>
            <person name="Johnson J."/>
            <person name="Sharma A."/>
            <person name="Barry K."/>
            <person name="Grigoriev I.V."/>
            <person name="Spatafora J.W."/>
        </authorList>
    </citation>
    <scope>NUCLEOTIDE SEQUENCE [LARGE SCALE GENOMIC DNA]</scope>
    <source>
        <strain evidence="2 3">AM-OR11-056</strain>
    </source>
</reference>
<gene>
    <name evidence="2" type="ORF">AZE42_11066</name>
</gene>
<keyword evidence="3" id="KW-1185">Reference proteome</keyword>
<proteinExistence type="predicted"/>